<protein>
    <submittedName>
        <fullName evidence="1">Uncharacterized protein</fullName>
    </submittedName>
</protein>
<accession>A0ABY6TSA7</accession>
<organism evidence="1 2">
    <name type="scientific">Bionectria ochroleuca</name>
    <name type="common">Gliocladium roseum</name>
    <dbReference type="NCBI Taxonomy" id="29856"/>
    <lineage>
        <taxon>Eukaryota</taxon>
        <taxon>Fungi</taxon>
        <taxon>Dikarya</taxon>
        <taxon>Ascomycota</taxon>
        <taxon>Pezizomycotina</taxon>
        <taxon>Sordariomycetes</taxon>
        <taxon>Hypocreomycetidae</taxon>
        <taxon>Hypocreales</taxon>
        <taxon>Bionectriaceae</taxon>
        <taxon>Clonostachys</taxon>
    </lineage>
</organism>
<keyword evidence="2" id="KW-1185">Reference proteome</keyword>
<sequence length="104" mass="11006">MYTRMYSVHTSNLGHSLSPTRAGATLKVETSPVRRSGKSWSLSLLASVTLHFLPQGAKGNLTARAPRKYGSGSLGAKWMVLLNAGDEIRGTAVSCTVQFVAAIG</sequence>
<evidence type="ECO:0000313" key="2">
    <source>
        <dbReference type="Proteomes" id="UP000766486"/>
    </source>
</evidence>
<dbReference type="EMBL" id="CABFNS010000406">
    <property type="protein sequence ID" value="VUC21514.1"/>
    <property type="molecule type" value="Genomic_DNA"/>
</dbReference>
<evidence type="ECO:0000313" key="1">
    <source>
        <dbReference type="EMBL" id="VUC21514.1"/>
    </source>
</evidence>
<reference evidence="1 2" key="1">
    <citation type="submission" date="2019-06" db="EMBL/GenBank/DDBJ databases">
        <authorList>
            <person name="Broberg M."/>
        </authorList>
    </citation>
    <scope>NUCLEOTIDE SEQUENCE [LARGE SCALE GENOMIC DNA]</scope>
</reference>
<dbReference type="Proteomes" id="UP000766486">
    <property type="component" value="Unassembled WGS sequence"/>
</dbReference>
<gene>
    <name evidence="1" type="ORF">CLO192961_LOCUS57511</name>
</gene>
<name>A0ABY6TSA7_BIOOC</name>
<proteinExistence type="predicted"/>
<comment type="caution">
    <text evidence="1">The sequence shown here is derived from an EMBL/GenBank/DDBJ whole genome shotgun (WGS) entry which is preliminary data.</text>
</comment>